<evidence type="ECO:0008006" key="3">
    <source>
        <dbReference type="Google" id="ProtNLM"/>
    </source>
</evidence>
<keyword evidence="1" id="KW-0472">Membrane</keyword>
<evidence type="ECO:0000256" key="1">
    <source>
        <dbReference type="SAM" id="Phobius"/>
    </source>
</evidence>
<dbReference type="AlphaFoldDB" id="A0A382BTU9"/>
<keyword evidence="1" id="KW-1133">Transmembrane helix</keyword>
<feature type="non-terminal residue" evidence="2">
    <location>
        <position position="128"/>
    </location>
</feature>
<name>A0A382BTU9_9ZZZZ</name>
<protein>
    <recommendedName>
        <fullName evidence="3">Glycosyltransferase RgtA/B/C/D-like domain-containing protein</fullName>
    </recommendedName>
</protein>
<dbReference type="EMBL" id="UINC01031352">
    <property type="protein sequence ID" value="SVB17250.1"/>
    <property type="molecule type" value="Genomic_DNA"/>
</dbReference>
<keyword evidence="1" id="KW-0812">Transmembrane</keyword>
<proteinExistence type="predicted"/>
<accession>A0A382BTU9</accession>
<evidence type="ECO:0000313" key="2">
    <source>
        <dbReference type="EMBL" id="SVB17250.1"/>
    </source>
</evidence>
<organism evidence="2">
    <name type="scientific">marine metagenome</name>
    <dbReference type="NCBI Taxonomy" id="408172"/>
    <lineage>
        <taxon>unclassified sequences</taxon>
        <taxon>metagenomes</taxon>
        <taxon>ecological metagenomes</taxon>
    </lineage>
</organism>
<feature type="transmembrane region" description="Helical" evidence="1">
    <location>
        <begin position="81"/>
        <end position="99"/>
    </location>
</feature>
<gene>
    <name evidence="2" type="ORF">METZ01_LOCUS170104</name>
</gene>
<reference evidence="2" key="1">
    <citation type="submission" date="2018-05" db="EMBL/GenBank/DDBJ databases">
        <authorList>
            <person name="Lanie J.A."/>
            <person name="Ng W.-L."/>
            <person name="Kazmierczak K.M."/>
            <person name="Andrzejewski T.M."/>
            <person name="Davidsen T.M."/>
            <person name="Wayne K.J."/>
            <person name="Tettelin H."/>
            <person name="Glass J.I."/>
            <person name="Rusch D."/>
            <person name="Podicherti R."/>
            <person name="Tsui H.-C.T."/>
            <person name="Winkler M.E."/>
        </authorList>
    </citation>
    <scope>NUCLEOTIDE SEQUENCE</scope>
</reference>
<sequence length="128" mass="14595">MEYHTFLFPVTVLLTALACRLPFTNFPLDDDFSIYTYRARFAELGFKWKQDIQIIGNPFWKMPILDIIYGNPKEGVKRLRGLQTIFHMLSAVIIYYIILSFTQNPTAALIAGSLYAFYGTSPDLVAGS</sequence>